<keyword evidence="2" id="KW-1185">Reference proteome</keyword>
<accession>A0A0M4D5W6</accession>
<dbReference type="EMBL" id="CP010802">
    <property type="protein sequence ID" value="ALC16235.1"/>
    <property type="molecule type" value="Genomic_DNA"/>
</dbReference>
<dbReference type="RefSeq" id="WP_053550366.1">
    <property type="nucleotide sequence ID" value="NZ_CP010802.1"/>
</dbReference>
<dbReference type="STRING" id="1603606.DSOUD_1456"/>
<name>A0A0M4D5W6_9BACT</name>
<evidence type="ECO:0000313" key="2">
    <source>
        <dbReference type="Proteomes" id="UP000057158"/>
    </source>
</evidence>
<dbReference type="AlphaFoldDB" id="A0A0M4D5W6"/>
<evidence type="ECO:0008006" key="3">
    <source>
        <dbReference type="Google" id="ProtNLM"/>
    </source>
</evidence>
<dbReference type="Proteomes" id="UP000057158">
    <property type="component" value="Chromosome"/>
</dbReference>
<dbReference type="KEGG" id="des:DSOUD_1456"/>
<reference evidence="1 2" key="1">
    <citation type="submission" date="2015-07" db="EMBL/GenBank/DDBJ databases">
        <title>Isolation and Genomic Characterization of a Novel Halophilic Metal-Reducing Deltaproteobacterium from the Deep Subsurface.</title>
        <authorList>
            <person name="Badalamenti J.P."/>
            <person name="Summers Z.M."/>
            <person name="Gralnick J.A."/>
            <person name="Bond D.R."/>
        </authorList>
    </citation>
    <scope>NUCLEOTIDE SEQUENCE [LARGE SCALE GENOMIC DNA]</scope>
    <source>
        <strain evidence="1 2">WTL</strain>
    </source>
</reference>
<dbReference type="OrthoDB" id="5397676at2"/>
<dbReference type="PATRIC" id="fig|1603606.3.peg.1587"/>
<sequence>MMKHESYIDACGRTEHKGMPARLRNLKTGEIGTVIQCTGFDIPEAFLVSVGDEVTSWTPEEVEEVTPGE</sequence>
<protein>
    <recommendedName>
        <fullName evidence="3">DUF4926 domain-containing protein</fullName>
    </recommendedName>
</protein>
<organism evidence="1 2">
    <name type="scientific">Desulfuromonas soudanensis</name>
    <dbReference type="NCBI Taxonomy" id="1603606"/>
    <lineage>
        <taxon>Bacteria</taxon>
        <taxon>Pseudomonadati</taxon>
        <taxon>Thermodesulfobacteriota</taxon>
        <taxon>Desulfuromonadia</taxon>
        <taxon>Desulfuromonadales</taxon>
        <taxon>Desulfuromonadaceae</taxon>
        <taxon>Desulfuromonas</taxon>
    </lineage>
</organism>
<evidence type="ECO:0000313" key="1">
    <source>
        <dbReference type="EMBL" id="ALC16235.1"/>
    </source>
</evidence>
<gene>
    <name evidence="1" type="ORF">DSOUD_1456</name>
</gene>
<proteinExistence type="predicted"/>